<comment type="caution">
    <text evidence="8">The sequence shown here is derived from an EMBL/GenBank/DDBJ whole genome shotgun (WGS) entry which is preliminary data.</text>
</comment>
<keyword evidence="2" id="KW-1133">Transmembrane helix</keyword>
<sequence>MSLTTRIVGAAASLAVVAVATGTCGVLATRSVSQDIDQLSTGPLQRQSTVRAIELASSDIATLALSGAFVPGQGPRVAPELDKRRAEVTSSITKLATLVPASEKGLVEDLRTQYQAGEAAGQQILAAKDEASAAAANQAYNTAQAGFAKDITTLSDSADAAVTAAVAEGRSQAQRALVLTLGLLTVGFGVSAGVVTLTVRRIRSDAQAIVDVAQALERGDLTATSGVQNSDELGRAAAALDRALAQLRVDISSVADGAGTLGRTSAALADRSVEAGSASQRTGRSVELVAGDVASVATNLQAIGAGADEMGSAIREISSSAADATGVAAQAVQVADDTTATVSRLGESSAQIGSVVKVITAIAEQTNLLALNATIEAARAGEMGKGFAVVAGEVKELAQQTARATEDISRQVQAIQDDTTGAVSAIGSIAEVISRINDLQTTIASAVEEQTATTSEIARSIAEAAAGADRVDGGVREVSDATRTTVQTVEYAQQAAQEVAGISSQLQTLVGRFRF</sequence>
<accession>A0ABV3P7R8</accession>
<dbReference type="Gene3D" id="1.10.287.950">
    <property type="entry name" value="Methyl-accepting chemotaxis protein"/>
    <property type="match status" value="1"/>
</dbReference>
<dbReference type="SUPFAM" id="SSF58104">
    <property type="entry name" value="Methyl-accepting chemotaxis protein (MCP) signaling domain"/>
    <property type="match status" value="1"/>
</dbReference>
<evidence type="ECO:0000313" key="8">
    <source>
        <dbReference type="EMBL" id="MEW9265635.1"/>
    </source>
</evidence>
<evidence type="ECO:0000256" key="1">
    <source>
        <dbReference type="ARBA" id="ARBA00022692"/>
    </source>
</evidence>
<name>A0ABV3P7R8_9ACTN</name>
<keyword evidence="9" id="KW-1185">Reference proteome</keyword>
<dbReference type="PROSITE" id="PS50111">
    <property type="entry name" value="CHEMOTAXIS_TRANSDUC_2"/>
    <property type="match status" value="1"/>
</dbReference>
<proteinExistence type="inferred from homology"/>
<feature type="domain" description="HAMP" evidence="7">
    <location>
        <begin position="200"/>
        <end position="252"/>
    </location>
</feature>
<comment type="similarity">
    <text evidence="4">Belongs to the methyl-accepting chemotaxis (MCP) protein family.</text>
</comment>
<dbReference type="InterPro" id="IPR004089">
    <property type="entry name" value="MCPsignal_dom"/>
</dbReference>
<dbReference type="PANTHER" id="PTHR32089:SF112">
    <property type="entry name" value="LYSOZYME-LIKE PROTEIN-RELATED"/>
    <property type="match status" value="1"/>
</dbReference>
<feature type="domain" description="Methyl-accepting transducer" evidence="6">
    <location>
        <begin position="264"/>
        <end position="500"/>
    </location>
</feature>
<dbReference type="RefSeq" id="WP_367638766.1">
    <property type="nucleotide sequence ID" value="NZ_JBFNQN010000008.1"/>
</dbReference>
<protein>
    <submittedName>
        <fullName evidence="8">Methyl-accepting chemotaxis protein</fullName>
    </submittedName>
</protein>
<organism evidence="8 9">
    <name type="scientific">Kineococcus endophyticus</name>
    <dbReference type="NCBI Taxonomy" id="1181883"/>
    <lineage>
        <taxon>Bacteria</taxon>
        <taxon>Bacillati</taxon>
        <taxon>Actinomycetota</taxon>
        <taxon>Actinomycetes</taxon>
        <taxon>Kineosporiales</taxon>
        <taxon>Kineosporiaceae</taxon>
        <taxon>Kineococcus</taxon>
    </lineage>
</organism>
<evidence type="ECO:0000256" key="5">
    <source>
        <dbReference type="PROSITE-ProRule" id="PRU00284"/>
    </source>
</evidence>
<evidence type="ECO:0000259" key="7">
    <source>
        <dbReference type="PROSITE" id="PS50885"/>
    </source>
</evidence>
<keyword evidence="1" id="KW-0812">Transmembrane</keyword>
<keyword evidence="2" id="KW-0472">Membrane</keyword>
<reference evidence="8 9" key="1">
    <citation type="submission" date="2024-07" db="EMBL/GenBank/DDBJ databases">
        <authorList>
            <person name="Thanompreechachai J."/>
            <person name="Duangmal K."/>
        </authorList>
    </citation>
    <scope>NUCLEOTIDE SEQUENCE [LARGE SCALE GENOMIC DNA]</scope>
    <source>
        <strain evidence="8 9">KCTC 19886</strain>
    </source>
</reference>
<evidence type="ECO:0000313" key="9">
    <source>
        <dbReference type="Proteomes" id="UP001555826"/>
    </source>
</evidence>
<dbReference type="Pfam" id="PF00015">
    <property type="entry name" value="MCPsignal"/>
    <property type="match status" value="1"/>
</dbReference>
<keyword evidence="3 5" id="KW-0807">Transducer</keyword>
<evidence type="ECO:0000256" key="4">
    <source>
        <dbReference type="ARBA" id="ARBA00029447"/>
    </source>
</evidence>
<evidence type="ECO:0000256" key="2">
    <source>
        <dbReference type="ARBA" id="ARBA00022989"/>
    </source>
</evidence>
<evidence type="ECO:0000256" key="3">
    <source>
        <dbReference type="ARBA" id="ARBA00023224"/>
    </source>
</evidence>
<dbReference type="EMBL" id="JBFNQN010000008">
    <property type="protein sequence ID" value="MEW9265635.1"/>
    <property type="molecule type" value="Genomic_DNA"/>
</dbReference>
<dbReference type="InterPro" id="IPR003660">
    <property type="entry name" value="HAMP_dom"/>
</dbReference>
<evidence type="ECO:0000259" key="6">
    <source>
        <dbReference type="PROSITE" id="PS50111"/>
    </source>
</evidence>
<dbReference type="Proteomes" id="UP001555826">
    <property type="component" value="Unassembled WGS sequence"/>
</dbReference>
<dbReference type="PROSITE" id="PS50885">
    <property type="entry name" value="HAMP"/>
    <property type="match status" value="1"/>
</dbReference>
<dbReference type="SMART" id="SM00283">
    <property type="entry name" value="MA"/>
    <property type="match status" value="1"/>
</dbReference>
<gene>
    <name evidence="8" type="ORF">AB1207_12825</name>
</gene>
<dbReference type="PANTHER" id="PTHR32089">
    <property type="entry name" value="METHYL-ACCEPTING CHEMOTAXIS PROTEIN MCPB"/>
    <property type="match status" value="1"/>
</dbReference>